<gene>
    <name evidence="2" type="ORF">ACFPJ4_12875</name>
</gene>
<keyword evidence="3" id="KW-1185">Reference proteome</keyword>
<evidence type="ECO:0000313" key="2">
    <source>
        <dbReference type="EMBL" id="MFC5503135.1"/>
    </source>
</evidence>
<evidence type="ECO:0000256" key="1">
    <source>
        <dbReference type="SAM" id="Phobius"/>
    </source>
</evidence>
<keyword evidence="1" id="KW-1133">Transmembrane helix</keyword>
<dbReference type="RefSeq" id="WP_386740847.1">
    <property type="nucleotide sequence ID" value="NZ_JBHSMG010000003.1"/>
</dbReference>
<feature type="transmembrane region" description="Helical" evidence="1">
    <location>
        <begin position="7"/>
        <end position="27"/>
    </location>
</feature>
<feature type="transmembrane region" description="Helical" evidence="1">
    <location>
        <begin position="64"/>
        <end position="82"/>
    </location>
</feature>
<dbReference type="EMBL" id="JBHSMG010000003">
    <property type="protein sequence ID" value="MFC5503135.1"/>
    <property type="molecule type" value="Genomic_DNA"/>
</dbReference>
<keyword evidence="1" id="KW-0812">Transmembrane</keyword>
<evidence type="ECO:0000313" key="3">
    <source>
        <dbReference type="Proteomes" id="UP001596039"/>
    </source>
</evidence>
<keyword evidence="1" id="KW-0472">Membrane</keyword>
<sequence length="83" mass="8425">MAWQVRSVIPVWVVALAGAVAVGLFAASASLSWLPVVLAVSVLLAAAIQLALQRKEGFVTRMMASVGGALVILAVATGILALV</sequence>
<feature type="transmembrane region" description="Helical" evidence="1">
    <location>
        <begin position="33"/>
        <end position="52"/>
    </location>
</feature>
<comment type="caution">
    <text evidence="2">The sequence shown here is derived from an EMBL/GenBank/DDBJ whole genome shotgun (WGS) entry which is preliminary data.</text>
</comment>
<name>A0ABW0NRI6_9MICO</name>
<dbReference type="Proteomes" id="UP001596039">
    <property type="component" value="Unassembled WGS sequence"/>
</dbReference>
<organism evidence="2 3">
    <name type="scientific">Lysinimonas soli</name>
    <dbReference type="NCBI Taxonomy" id="1074233"/>
    <lineage>
        <taxon>Bacteria</taxon>
        <taxon>Bacillati</taxon>
        <taxon>Actinomycetota</taxon>
        <taxon>Actinomycetes</taxon>
        <taxon>Micrococcales</taxon>
        <taxon>Microbacteriaceae</taxon>
        <taxon>Lysinimonas</taxon>
    </lineage>
</organism>
<reference evidence="3" key="1">
    <citation type="journal article" date="2019" name="Int. J. Syst. Evol. Microbiol.">
        <title>The Global Catalogue of Microorganisms (GCM) 10K type strain sequencing project: providing services to taxonomists for standard genome sequencing and annotation.</title>
        <authorList>
            <consortium name="The Broad Institute Genomics Platform"/>
            <consortium name="The Broad Institute Genome Sequencing Center for Infectious Disease"/>
            <person name="Wu L."/>
            <person name="Ma J."/>
        </authorList>
    </citation>
    <scope>NUCLEOTIDE SEQUENCE [LARGE SCALE GENOMIC DNA]</scope>
    <source>
        <strain evidence="3">CGMCC 4.6997</strain>
    </source>
</reference>
<accession>A0ABW0NRI6</accession>
<proteinExistence type="predicted"/>
<protein>
    <submittedName>
        <fullName evidence="2">Uncharacterized protein</fullName>
    </submittedName>
</protein>